<name>A0A0C9STV5_PAXIN</name>
<reference evidence="2" key="2">
    <citation type="submission" date="2015-01" db="EMBL/GenBank/DDBJ databases">
        <title>Evolutionary Origins and Diversification of the Mycorrhizal Mutualists.</title>
        <authorList>
            <consortium name="DOE Joint Genome Institute"/>
            <consortium name="Mycorrhizal Genomics Consortium"/>
            <person name="Kohler A."/>
            <person name="Kuo A."/>
            <person name="Nagy L.G."/>
            <person name="Floudas D."/>
            <person name="Copeland A."/>
            <person name="Barry K.W."/>
            <person name="Cichocki N."/>
            <person name="Veneault-Fourrey C."/>
            <person name="LaButti K."/>
            <person name="Lindquist E.A."/>
            <person name="Lipzen A."/>
            <person name="Lundell T."/>
            <person name="Morin E."/>
            <person name="Murat C."/>
            <person name="Riley R."/>
            <person name="Ohm R."/>
            <person name="Sun H."/>
            <person name="Tunlid A."/>
            <person name="Henrissat B."/>
            <person name="Grigoriev I.V."/>
            <person name="Hibbett D.S."/>
            <person name="Martin F."/>
        </authorList>
    </citation>
    <scope>NUCLEOTIDE SEQUENCE [LARGE SCALE GENOMIC DNA]</scope>
    <source>
        <strain evidence="2">ATCC 200175</strain>
    </source>
</reference>
<gene>
    <name evidence="1" type="ORF">PAXINDRAFT_21083</name>
</gene>
<sequence length="108" mass="12116">MLRSLQVVPPGHTDVRPAASWSRCLQPRYPPPRVSSPGAQRDYERFPSSYLPFLVIPRSSASCGGCPHSADAVKKHPEKNFEMDSTPPVWLARWVLHQRINNGTTPKL</sequence>
<evidence type="ECO:0000313" key="2">
    <source>
        <dbReference type="Proteomes" id="UP000053647"/>
    </source>
</evidence>
<evidence type="ECO:0000313" key="1">
    <source>
        <dbReference type="EMBL" id="KIJ05680.1"/>
    </source>
</evidence>
<dbReference type="EMBL" id="KN820792">
    <property type="protein sequence ID" value="KIJ05680.1"/>
    <property type="molecule type" value="Genomic_DNA"/>
</dbReference>
<keyword evidence="2" id="KW-1185">Reference proteome</keyword>
<proteinExistence type="predicted"/>
<reference evidence="1 2" key="1">
    <citation type="submission" date="2014-06" db="EMBL/GenBank/DDBJ databases">
        <authorList>
            <consortium name="DOE Joint Genome Institute"/>
            <person name="Kuo A."/>
            <person name="Kohler A."/>
            <person name="Nagy L.G."/>
            <person name="Floudas D."/>
            <person name="Copeland A."/>
            <person name="Barry K.W."/>
            <person name="Cichocki N."/>
            <person name="Veneault-Fourrey C."/>
            <person name="LaButti K."/>
            <person name="Lindquist E.A."/>
            <person name="Lipzen A."/>
            <person name="Lundell T."/>
            <person name="Morin E."/>
            <person name="Murat C."/>
            <person name="Sun H."/>
            <person name="Tunlid A."/>
            <person name="Henrissat B."/>
            <person name="Grigoriev I.V."/>
            <person name="Hibbett D.S."/>
            <person name="Martin F."/>
            <person name="Nordberg H.P."/>
            <person name="Cantor M.N."/>
            <person name="Hua S.X."/>
        </authorList>
    </citation>
    <scope>NUCLEOTIDE SEQUENCE [LARGE SCALE GENOMIC DNA]</scope>
    <source>
        <strain evidence="1 2">ATCC 200175</strain>
    </source>
</reference>
<accession>A0A0C9STV5</accession>
<protein>
    <submittedName>
        <fullName evidence="1">Uncharacterized protein</fullName>
    </submittedName>
</protein>
<dbReference type="Proteomes" id="UP000053647">
    <property type="component" value="Unassembled WGS sequence"/>
</dbReference>
<dbReference type="AlphaFoldDB" id="A0A0C9STV5"/>
<dbReference type="HOGENOM" id="CLU_2197743_0_0_1"/>
<organism evidence="1 2">
    <name type="scientific">Paxillus involutus ATCC 200175</name>
    <dbReference type="NCBI Taxonomy" id="664439"/>
    <lineage>
        <taxon>Eukaryota</taxon>
        <taxon>Fungi</taxon>
        <taxon>Dikarya</taxon>
        <taxon>Basidiomycota</taxon>
        <taxon>Agaricomycotina</taxon>
        <taxon>Agaricomycetes</taxon>
        <taxon>Agaricomycetidae</taxon>
        <taxon>Boletales</taxon>
        <taxon>Paxilineae</taxon>
        <taxon>Paxillaceae</taxon>
        <taxon>Paxillus</taxon>
    </lineage>
</organism>